<keyword evidence="2" id="KW-1185">Reference proteome</keyword>
<protein>
    <submittedName>
        <fullName evidence="1">DUF3095 domain-containing protein</fullName>
    </submittedName>
</protein>
<dbReference type="OrthoDB" id="5342145at2"/>
<dbReference type="Pfam" id="PF11294">
    <property type="entry name" value="DUF3095"/>
    <property type="match status" value="1"/>
</dbReference>
<evidence type="ECO:0000313" key="1">
    <source>
        <dbReference type="EMBL" id="TRO67507.1"/>
    </source>
</evidence>
<sequence>MKATNTNFFSDLQVQDIAISSLISQREMFTEIPGDWHILVADIRNSTQAVQNGKHHQVNLVATGCVVAVLNLADANDINVPFFFGGDGATFLIPEVIREKSLAALKKHHKNAEKNFGFNLSIGSVSVSDIYSENVDLKIARVKANHVLNIPVVLGYGLQYAEDRIKHNGIVQDIVVDETPLNLDGMECKWDKIKPPDSDQEVLSLIVTGCGETDYSSRYSKVMMAIDEIYGSADHRKPISVQRLKIKAGLQRIKDEMKTKLGRWDLGTFIKSFMIANFGELYLRNTSAGKSYLQKLVELSDNLTLDGRINTVITGNSKQRKRLIRYLDMLEQKGLIKYGYHVSGESIMSCYVKDMSTDQHIHFVDGGNGGYTKAANHLKAKFHN</sequence>
<evidence type="ECO:0000313" key="2">
    <source>
        <dbReference type="Proteomes" id="UP000315131"/>
    </source>
</evidence>
<dbReference type="Proteomes" id="UP000315131">
    <property type="component" value="Unassembled WGS sequence"/>
</dbReference>
<dbReference type="RefSeq" id="WP_143410281.1">
    <property type="nucleotide sequence ID" value="NZ_VHSF01000001.1"/>
</dbReference>
<organism evidence="1 2">
    <name type="scientific">Christiangramia sabulilitoris</name>
    <dbReference type="NCBI Taxonomy" id="2583991"/>
    <lineage>
        <taxon>Bacteria</taxon>
        <taxon>Pseudomonadati</taxon>
        <taxon>Bacteroidota</taxon>
        <taxon>Flavobacteriia</taxon>
        <taxon>Flavobacteriales</taxon>
        <taxon>Flavobacteriaceae</taxon>
        <taxon>Christiangramia</taxon>
    </lineage>
</organism>
<accession>A0A550I947</accession>
<dbReference type="AlphaFoldDB" id="A0A550I947"/>
<reference evidence="1 2" key="1">
    <citation type="submission" date="2019-06" db="EMBL/GenBank/DDBJ databases">
        <title>Gramella sabulilitoris sp. nov., isolated from a marine sand.</title>
        <authorList>
            <person name="Yoon J.-H."/>
        </authorList>
    </citation>
    <scope>NUCLEOTIDE SEQUENCE [LARGE SCALE GENOMIC DNA]</scope>
    <source>
        <strain evidence="1 2">HSMS-1</strain>
    </source>
</reference>
<dbReference type="InterPro" id="IPR021445">
    <property type="entry name" value="DUF3095"/>
</dbReference>
<proteinExistence type="predicted"/>
<comment type="caution">
    <text evidence="1">The sequence shown here is derived from an EMBL/GenBank/DDBJ whole genome shotgun (WGS) entry which is preliminary data.</text>
</comment>
<gene>
    <name evidence="1" type="ORF">FGM01_06375</name>
</gene>
<dbReference type="EMBL" id="VHSF01000001">
    <property type="protein sequence ID" value="TRO67507.1"/>
    <property type="molecule type" value="Genomic_DNA"/>
</dbReference>
<name>A0A550I947_9FLAO</name>